<dbReference type="Gene3D" id="3.50.50.60">
    <property type="entry name" value="FAD/NAD(P)-binding domain"/>
    <property type="match status" value="1"/>
</dbReference>
<evidence type="ECO:0000313" key="7">
    <source>
        <dbReference type="EMBL" id="CEP21730.1"/>
    </source>
</evidence>
<keyword evidence="3" id="KW-0285">Flavoprotein</keyword>
<dbReference type="PANTHER" id="PTHR10961:SF15">
    <property type="entry name" value="FAD DEPENDENT OXIDOREDUCTASE DOMAIN-CONTAINING PROTEIN"/>
    <property type="match status" value="1"/>
</dbReference>
<keyword evidence="5" id="KW-0560">Oxidoreductase</keyword>
<dbReference type="InterPro" id="IPR036188">
    <property type="entry name" value="FAD/NAD-bd_sf"/>
</dbReference>
<accession>A0A0H5C1L6</accession>
<protein>
    <recommendedName>
        <fullName evidence="6">FAD dependent oxidoreductase domain-containing protein</fullName>
    </recommendedName>
</protein>
<sequence>MPPQKSDKIIIIGAGVYGLSTTLSLLKDGYRNIHLFDKNDYLTQEYSFFKGCDSASSDMNKIFRASYGEKTWYQELSMKSRDTFVKWNQDIATTRWEDGDPVYINSGNVHLTDLAELPEFEKLTLANMGDEAIDVRDPKAIEKASMFGLSPRSVDPFGMNEKYNLQGVLDTTGGTIIAEKMCRYVLKLCLDIGKGKLHCHLGEPVEKLVMNEGRCKGIFSNGEMHSADFVAVFCGAWTVELVPQAGAKVEATGGTVVLCKITDPVLLEKYHQKSFPAWTYKVRDGFMGGLYGFPVNSDGYMKVGYRGMKWVNPQAGINSVTKTQFTKSPESNIPLFGLLRIKHLLKKFFPDIKSITKTRMAWYSDTTDNDFLIDYCPGFNGTLFVGCGDSGHAFMMFGSLGDLIKGLIERKADPFLTDLFSWSREREQLNEINLGLDDPRALQNMKMASPRDWKL</sequence>
<name>A0A0H5C1L6_CYBJN</name>
<evidence type="ECO:0000256" key="4">
    <source>
        <dbReference type="ARBA" id="ARBA00022827"/>
    </source>
</evidence>
<evidence type="ECO:0000256" key="1">
    <source>
        <dbReference type="ARBA" id="ARBA00001974"/>
    </source>
</evidence>
<evidence type="ECO:0000259" key="6">
    <source>
        <dbReference type="Pfam" id="PF01266"/>
    </source>
</evidence>
<dbReference type="SUPFAM" id="SSF51905">
    <property type="entry name" value="FAD/NAD(P)-binding domain"/>
    <property type="match status" value="1"/>
</dbReference>
<evidence type="ECO:0000256" key="3">
    <source>
        <dbReference type="ARBA" id="ARBA00022630"/>
    </source>
</evidence>
<dbReference type="GO" id="GO:0008115">
    <property type="term" value="F:sarcosine oxidase activity"/>
    <property type="evidence" value="ECO:0007669"/>
    <property type="project" value="TreeGrafter"/>
</dbReference>
<dbReference type="AlphaFoldDB" id="A0A0H5C1L6"/>
<reference evidence="8" key="1">
    <citation type="journal article" date="2015" name="J. Biotechnol.">
        <title>The structure of the Cyberlindnera jadinii genome and its relation to Candida utilis analyzed by the occurrence of single nucleotide polymorphisms.</title>
        <authorList>
            <person name="Rupp O."/>
            <person name="Brinkrolf K."/>
            <person name="Buerth C."/>
            <person name="Kunigo M."/>
            <person name="Schneider J."/>
            <person name="Jaenicke S."/>
            <person name="Goesmann A."/>
            <person name="Puehler A."/>
            <person name="Jaeger K.-E."/>
            <person name="Ernst J.F."/>
        </authorList>
    </citation>
    <scope>NUCLEOTIDE SEQUENCE [LARGE SCALE GENOMIC DNA]</scope>
    <source>
        <strain evidence="8">ATCC 18201 / CBS 1600 / BCRC 20928 / JCM 3617 / NBRC 0987 / NRRL Y-1542</strain>
    </source>
</reference>
<comment type="similarity">
    <text evidence="2">Belongs to the MSOX/MTOX family.</text>
</comment>
<comment type="cofactor">
    <cofactor evidence="1">
        <name>FAD</name>
        <dbReference type="ChEBI" id="CHEBI:57692"/>
    </cofactor>
</comment>
<evidence type="ECO:0000313" key="8">
    <source>
        <dbReference type="Proteomes" id="UP000038830"/>
    </source>
</evidence>
<dbReference type="PANTHER" id="PTHR10961">
    <property type="entry name" value="PEROXISOMAL SARCOSINE OXIDASE"/>
    <property type="match status" value="1"/>
</dbReference>
<dbReference type="GO" id="GO:0050660">
    <property type="term" value="F:flavin adenine dinucleotide binding"/>
    <property type="evidence" value="ECO:0007669"/>
    <property type="project" value="InterPro"/>
</dbReference>
<dbReference type="EMBL" id="CDQK01000002">
    <property type="protein sequence ID" value="CEP21730.1"/>
    <property type="molecule type" value="Genomic_DNA"/>
</dbReference>
<dbReference type="InterPro" id="IPR045170">
    <property type="entry name" value="MTOX"/>
</dbReference>
<dbReference type="Proteomes" id="UP000038830">
    <property type="component" value="Unassembled WGS sequence"/>
</dbReference>
<evidence type="ECO:0000256" key="2">
    <source>
        <dbReference type="ARBA" id="ARBA00010989"/>
    </source>
</evidence>
<feature type="domain" description="FAD dependent oxidoreductase" evidence="6">
    <location>
        <begin position="8"/>
        <end position="404"/>
    </location>
</feature>
<proteinExistence type="inferred from homology"/>
<keyword evidence="4" id="KW-0274">FAD</keyword>
<dbReference type="InterPro" id="IPR006076">
    <property type="entry name" value="FAD-dep_OxRdtase"/>
</dbReference>
<gene>
    <name evidence="7" type="ORF">BN1211_1924</name>
</gene>
<dbReference type="Gene3D" id="3.30.9.10">
    <property type="entry name" value="D-Amino Acid Oxidase, subunit A, domain 2"/>
    <property type="match status" value="1"/>
</dbReference>
<evidence type="ECO:0000256" key="5">
    <source>
        <dbReference type="ARBA" id="ARBA00023002"/>
    </source>
</evidence>
<organism evidence="7 8">
    <name type="scientific">Cyberlindnera jadinii (strain ATCC 18201 / CBS 1600 / BCRC 20928 / JCM 3617 / NBRC 0987 / NRRL Y-1542)</name>
    <name type="common">Torula yeast</name>
    <name type="synonym">Candida utilis</name>
    <dbReference type="NCBI Taxonomy" id="983966"/>
    <lineage>
        <taxon>Eukaryota</taxon>
        <taxon>Fungi</taxon>
        <taxon>Dikarya</taxon>
        <taxon>Ascomycota</taxon>
        <taxon>Saccharomycotina</taxon>
        <taxon>Saccharomycetes</taxon>
        <taxon>Phaffomycetales</taxon>
        <taxon>Phaffomycetaceae</taxon>
        <taxon>Cyberlindnera</taxon>
    </lineage>
</organism>
<dbReference type="Pfam" id="PF01266">
    <property type="entry name" value="DAO"/>
    <property type="match status" value="1"/>
</dbReference>